<feature type="binding site" description="in other chain" evidence="7">
    <location>
        <begin position="118"/>
        <end position="126"/>
    </location>
    <ligand>
        <name>5-phospho-alpha-D-ribose 1-diphosphate</name>
        <dbReference type="ChEBI" id="CHEBI:58017"/>
        <note>ligand shared between dimeric partners</note>
    </ligand>
</feature>
<comment type="catalytic activity">
    <reaction evidence="7">
        <text>orotidine 5'-phosphate + diphosphate = orotate + 5-phospho-alpha-D-ribose 1-diphosphate</text>
        <dbReference type="Rhea" id="RHEA:10380"/>
        <dbReference type="ChEBI" id="CHEBI:30839"/>
        <dbReference type="ChEBI" id="CHEBI:33019"/>
        <dbReference type="ChEBI" id="CHEBI:57538"/>
        <dbReference type="ChEBI" id="CHEBI:58017"/>
        <dbReference type="EC" id="2.4.2.10"/>
    </reaction>
</comment>
<feature type="binding site" evidence="7">
    <location>
        <position position="150"/>
    </location>
    <ligand>
        <name>orotate</name>
        <dbReference type="ChEBI" id="CHEBI:30839"/>
    </ligand>
</feature>
<evidence type="ECO:0000256" key="4">
    <source>
        <dbReference type="ARBA" id="ARBA00022679"/>
    </source>
</evidence>
<evidence type="ECO:0000256" key="1">
    <source>
        <dbReference type="ARBA" id="ARBA00004889"/>
    </source>
</evidence>
<dbReference type="HAMAP" id="MF_01208">
    <property type="entry name" value="PyrE"/>
    <property type="match status" value="1"/>
</dbReference>
<dbReference type="Pfam" id="PF00156">
    <property type="entry name" value="Pribosyltran"/>
    <property type="match status" value="1"/>
</dbReference>
<accession>A0A6J4JB16</accession>
<dbReference type="InterPro" id="IPR029057">
    <property type="entry name" value="PRTase-like"/>
</dbReference>
<gene>
    <name evidence="7" type="primary">pyrE</name>
    <name evidence="9" type="ORF">AVDCRST_MAG63-3285</name>
</gene>
<organism evidence="9">
    <name type="scientific">uncultured Armatimonadetes bacterium</name>
    <dbReference type="NCBI Taxonomy" id="157466"/>
    <lineage>
        <taxon>Bacteria</taxon>
        <taxon>Bacillati</taxon>
        <taxon>Armatimonadota</taxon>
        <taxon>environmental samples</taxon>
    </lineage>
</organism>
<sequence>MDALTDADVLRIFEGSGALLSGHFVLTSGYHSARYFEKFNVLSQPGHVETLCRELAARLEHTRPDLVVGPTTLGVLLAYEVAKHLGTPAAYAERDASGTRVLKRGARAETGQRVLVVDDILTTGGSVRECIDLVDAAGATLCGVGLLVDRAGGEVTFPAPTVALLTLNVEKFAPDAVPDWLAAVPISRPGSTGKAP</sequence>
<keyword evidence="4 7" id="KW-0808">Transferase</keyword>
<dbReference type="SUPFAM" id="SSF53271">
    <property type="entry name" value="PRTase-like"/>
    <property type="match status" value="1"/>
</dbReference>
<dbReference type="PANTHER" id="PTHR19278:SF9">
    <property type="entry name" value="URIDINE 5'-MONOPHOSPHATE SYNTHASE"/>
    <property type="match status" value="1"/>
</dbReference>
<dbReference type="InterPro" id="IPR000836">
    <property type="entry name" value="PRTase_dom"/>
</dbReference>
<protein>
    <recommendedName>
        <fullName evidence="2 7">Orotate phosphoribosyltransferase</fullName>
        <shortName evidence="7">OPRT</shortName>
        <shortName evidence="7">OPRTase</shortName>
        <ecNumber evidence="2 7">2.4.2.10</ecNumber>
    </recommendedName>
</protein>
<dbReference type="GO" id="GO:0004588">
    <property type="term" value="F:orotate phosphoribosyltransferase activity"/>
    <property type="evidence" value="ECO:0007669"/>
    <property type="project" value="UniProtKB-UniRule"/>
</dbReference>
<dbReference type="EC" id="2.4.2.10" evidence="2 7"/>
<feature type="binding site" evidence="7">
    <location>
        <position position="122"/>
    </location>
    <ligand>
        <name>orotate</name>
        <dbReference type="ChEBI" id="CHEBI:30839"/>
    </ligand>
</feature>
<evidence type="ECO:0000313" key="9">
    <source>
        <dbReference type="EMBL" id="CAA9275446.1"/>
    </source>
</evidence>
<reference evidence="9" key="1">
    <citation type="submission" date="2020-02" db="EMBL/GenBank/DDBJ databases">
        <authorList>
            <person name="Meier V. D."/>
        </authorList>
    </citation>
    <scope>NUCLEOTIDE SEQUENCE</scope>
    <source>
        <strain evidence="9">AVDCRST_MAG63</strain>
    </source>
</reference>
<dbReference type="GO" id="GO:0044205">
    <property type="term" value="P:'de novo' UMP biosynthetic process"/>
    <property type="evidence" value="ECO:0007669"/>
    <property type="project" value="UniProtKB-UniRule"/>
</dbReference>
<evidence type="ECO:0000256" key="2">
    <source>
        <dbReference type="ARBA" id="ARBA00011971"/>
    </source>
</evidence>
<keyword evidence="3 7" id="KW-0328">Glycosyltransferase</keyword>
<dbReference type="NCBIfam" id="TIGR01367">
    <property type="entry name" value="pyrE_Therm"/>
    <property type="match status" value="1"/>
</dbReference>
<dbReference type="CDD" id="cd06223">
    <property type="entry name" value="PRTases_typeI"/>
    <property type="match status" value="1"/>
</dbReference>
<dbReference type="InterPro" id="IPR023031">
    <property type="entry name" value="OPRT"/>
</dbReference>
<keyword evidence="6 7" id="KW-0665">Pyrimidine biosynthesis</keyword>
<evidence type="ECO:0000259" key="8">
    <source>
        <dbReference type="Pfam" id="PF00156"/>
    </source>
</evidence>
<comment type="similarity">
    <text evidence="7">Belongs to the purine/pyrimidine phosphoribosyltransferase family. PyrE subfamily.</text>
</comment>
<dbReference type="PANTHER" id="PTHR19278">
    <property type="entry name" value="OROTATE PHOSPHORIBOSYLTRANSFERASE"/>
    <property type="match status" value="1"/>
</dbReference>
<comment type="cofactor">
    <cofactor evidence="7">
        <name>Mg(2+)</name>
        <dbReference type="ChEBI" id="CHEBI:18420"/>
    </cofactor>
</comment>
<dbReference type="GO" id="GO:0000287">
    <property type="term" value="F:magnesium ion binding"/>
    <property type="evidence" value="ECO:0007669"/>
    <property type="project" value="UniProtKB-UniRule"/>
</dbReference>
<proteinExistence type="inferred from homology"/>
<keyword evidence="5 7" id="KW-0460">Magnesium</keyword>
<feature type="domain" description="Phosphoribosyltransferase" evidence="8">
    <location>
        <begin position="49"/>
        <end position="154"/>
    </location>
</feature>
<evidence type="ECO:0000256" key="7">
    <source>
        <dbReference type="HAMAP-Rule" id="MF_01208"/>
    </source>
</evidence>
<name>A0A6J4JB16_9BACT</name>
<evidence type="ECO:0000256" key="3">
    <source>
        <dbReference type="ARBA" id="ARBA00022676"/>
    </source>
</evidence>
<comment type="caution">
    <text evidence="7">Lacks conserved residue(s) required for the propagation of feature annotation.</text>
</comment>
<dbReference type="InterPro" id="IPR006273">
    <property type="entry name" value="Orotate_PRibTrfase_bac"/>
</dbReference>
<dbReference type="Gene3D" id="3.40.50.2020">
    <property type="match status" value="1"/>
</dbReference>
<evidence type="ECO:0000256" key="6">
    <source>
        <dbReference type="ARBA" id="ARBA00022975"/>
    </source>
</evidence>
<evidence type="ECO:0000256" key="5">
    <source>
        <dbReference type="ARBA" id="ARBA00022842"/>
    </source>
</evidence>
<comment type="subunit">
    <text evidence="7">Homodimer.</text>
</comment>
<dbReference type="AlphaFoldDB" id="A0A6J4JB16"/>
<comment type="pathway">
    <text evidence="1 7">Pyrimidine metabolism; UMP biosynthesis via de novo pathway; UMP from orotate: step 1/2.</text>
</comment>
<dbReference type="UniPathway" id="UPA00070">
    <property type="reaction ID" value="UER00119"/>
</dbReference>
<dbReference type="EMBL" id="CADCTO010000421">
    <property type="protein sequence ID" value="CAA9275446.1"/>
    <property type="molecule type" value="Genomic_DNA"/>
</dbReference>
<dbReference type="GO" id="GO:0019856">
    <property type="term" value="P:pyrimidine nucleobase biosynthetic process"/>
    <property type="evidence" value="ECO:0007669"/>
    <property type="project" value="InterPro"/>
</dbReference>
<comment type="function">
    <text evidence="7">Catalyzes the transfer of a ribosyl phosphate group from 5-phosphoribose 1-diphosphate to orotate, leading to the formation of orotidine monophosphate (OMP).</text>
</comment>